<proteinExistence type="predicted"/>
<reference evidence="2" key="1">
    <citation type="submission" date="2011-01" db="EMBL/GenBank/DDBJ databases">
        <authorList>
            <person name="Muzny D."/>
            <person name="Qin X."/>
            <person name="Buhay C."/>
            <person name="Dugan-Rocha S."/>
            <person name="Ding Y."/>
            <person name="Chen G."/>
            <person name="Hawes A."/>
            <person name="Holder M."/>
            <person name="Jhangiani S."/>
            <person name="Johnson A."/>
            <person name="Khan Z."/>
            <person name="Li Z."/>
            <person name="Liu W."/>
            <person name="Liu X."/>
            <person name="Perez L."/>
            <person name="Shen H."/>
            <person name="Wang Q."/>
            <person name="Watt J."/>
            <person name="Xi L."/>
            <person name="Xin Y."/>
            <person name="Zhou J."/>
            <person name="Deng J."/>
            <person name="Jiang H."/>
            <person name="Liu Y."/>
            <person name="Qu J."/>
            <person name="Song X.-Z."/>
            <person name="Zhang L."/>
            <person name="Villasana D."/>
            <person name="Johnson A."/>
            <person name="Liu J."/>
            <person name="Liyanage D."/>
            <person name="Lorensuhewa L."/>
            <person name="Robinson T."/>
            <person name="Song A."/>
            <person name="Song B.-B."/>
            <person name="Dinh H."/>
            <person name="Thornton R."/>
            <person name="Coyle M."/>
            <person name="Francisco L."/>
            <person name="Jackson L."/>
            <person name="Javaid M."/>
            <person name="Korchina V."/>
            <person name="Kovar C."/>
            <person name="Mata R."/>
            <person name="Mathew T."/>
            <person name="Ngo R."/>
            <person name="Nguyen L."/>
            <person name="Nguyen N."/>
            <person name="Okwuonu G."/>
            <person name="Ongeri F."/>
            <person name="Pham C."/>
            <person name="Simmons D."/>
            <person name="Wilczek-Boney K."/>
            <person name="Hale W."/>
            <person name="Jakkamsetti A."/>
            <person name="Pham P."/>
            <person name="Ruth R."/>
            <person name="San Lucas F."/>
            <person name="Warren J."/>
            <person name="Zhang J."/>
            <person name="Zhao Z."/>
            <person name="Zhou C."/>
            <person name="Zhu D."/>
            <person name="Lee S."/>
            <person name="Bess C."/>
            <person name="Blankenburg K."/>
            <person name="Forbes L."/>
            <person name="Fu Q."/>
            <person name="Gubbala S."/>
            <person name="Hirani K."/>
            <person name="Jayaseelan J.C."/>
            <person name="Lara F."/>
            <person name="Munidasa M."/>
            <person name="Palculict T."/>
            <person name="Patil S."/>
            <person name="Pu L.-L."/>
            <person name="Saada N."/>
            <person name="Tang L."/>
            <person name="Weissenberger G."/>
            <person name="Zhu Y."/>
            <person name="Hemphill L."/>
            <person name="Shang Y."/>
            <person name="Youmans B."/>
            <person name="Ayvaz T."/>
            <person name="Ross M."/>
            <person name="Santibanez J."/>
            <person name="Aqrawi P."/>
            <person name="Gross S."/>
            <person name="Joshi V."/>
            <person name="Fowler G."/>
            <person name="Nazareth L."/>
            <person name="Reid J."/>
            <person name="Worley K."/>
            <person name="Petrosino J."/>
            <person name="Highlander S."/>
            <person name="Gibbs R."/>
        </authorList>
    </citation>
    <scope>NUCLEOTIDE SEQUENCE [LARGE SCALE GENOMIC DNA]</scope>
    <source>
        <strain evidence="2">ATCC 33269</strain>
    </source>
</reference>
<feature type="transmembrane region" description="Helical" evidence="1">
    <location>
        <begin position="6"/>
        <end position="24"/>
    </location>
</feature>
<organism evidence="2 3">
    <name type="scientific">Hoylesella oralis ATCC 33269</name>
    <dbReference type="NCBI Taxonomy" id="873533"/>
    <lineage>
        <taxon>Bacteria</taxon>
        <taxon>Pseudomonadati</taxon>
        <taxon>Bacteroidota</taxon>
        <taxon>Bacteroidia</taxon>
        <taxon>Bacteroidales</taxon>
        <taxon>Prevotellaceae</taxon>
        <taxon>Hoylesella</taxon>
    </lineage>
</organism>
<comment type="caution">
    <text evidence="2">The sequence shown here is derived from an EMBL/GenBank/DDBJ whole genome shotgun (WGS) entry which is preliminary data.</text>
</comment>
<gene>
    <name evidence="2" type="ORF">HMPREF0663_10119</name>
</gene>
<accession>E7RLW9</accession>
<keyword evidence="1" id="KW-1133">Transmembrane helix</keyword>
<dbReference type="HOGENOM" id="CLU_2882176_0_0_10"/>
<dbReference type="EMBL" id="AEPE02000002">
    <property type="protein sequence ID" value="EFZ37750.1"/>
    <property type="molecule type" value="Genomic_DNA"/>
</dbReference>
<keyword evidence="1" id="KW-0472">Membrane</keyword>
<dbReference type="AlphaFoldDB" id="E7RLW9"/>
<name>E7RLW9_9BACT</name>
<keyword evidence="3" id="KW-1185">Reference proteome</keyword>
<evidence type="ECO:0000313" key="3">
    <source>
        <dbReference type="Proteomes" id="UP000005580"/>
    </source>
</evidence>
<protein>
    <submittedName>
        <fullName evidence="2">Uncharacterized protein</fullName>
    </submittedName>
</protein>
<evidence type="ECO:0000313" key="2">
    <source>
        <dbReference type="EMBL" id="EFZ37750.1"/>
    </source>
</evidence>
<dbReference type="Proteomes" id="UP000005580">
    <property type="component" value="Unassembled WGS sequence"/>
</dbReference>
<keyword evidence="1" id="KW-0812">Transmembrane</keyword>
<sequence>MYIASVYLVCPSLFFIVNTLFITSKRDRQHAYRRQAAHIKRLNGISMLIIRISSLCNFTRPNE</sequence>
<evidence type="ECO:0000256" key="1">
    <source>
        <dbReference type="SAM" id="Phobius"/>
    </source>
</evidence>